<evidence type="ECO:0000256" key="1">
    <source>
        <dbReference type="SAM" id="MobiDB-lite"/>
    </source>
</evidence>
<dbReference type="Proteomes" id="UP000738325">
    <property type="component" value="Unassembled WGS sequence"/>
</dbReference>
<keyword evidence="4" id="KW-1185">Reference proteome</keyword>
<feature type="transmembrane region" description="Helical" evidence="2">
    <location>
        <begin position="45"/>
        <end position="66"/>
    </location>
</feature>
<proteinExistence type="predicted"/>
<comment type="caution">
    <text evidence="3">The sequence shown here is derived from an EMBL/GenBank/DDBJ whole genome shotgun (WGS) entry which is preliminary data.</text>
</comment>
<gene>
    <name evidence="3" type="ORF">BGZ99_005103</name>
</gene>
<feature type="transmembrane region" description="Helical" evidence="2">
    <location>
        <begin position="12"/>
        <end position="33"/>
    </location>
</feature>
<accession>A0A9P6RKT6</accession>
<evidence type="ECO:0000256" key="2">
    <source>
        <dbReference type="SAM" id="Phobius"/>
    </source>
</evidence>
<evidence type="ECO:0000313" key="3">
    <source>
        <dbReference type="EMBL" id="KAG0319463.1"/>
    </source>
</evidence>
<organism evidence="3 4">
    <name type="scientific">Dissophora globulifera</name>
    <dbReference type="NCBI Taxonomy" id="979702"/>
    <lineage>
        <taxon>Eukaryota</taxon>
        <taxon>Fungi</taxon>
        <taxon>Fungi incertae sedis</taxon>
        <taxon>Mucoromycota</taxon>
        <taxon>Mortierellomycotina</taxon>
        <taxon>Mortierellomycetes</taxon>
        <taxon>Mortierellales</taxon>
        <taxon>Mortierellaceae</taxon>
        <taxon>Dissophora</taxon>
    </lineage>
</organism>
<feature type="compositionally biased region" description="Low complexity" evidence="1">
    <location>
        <begin position="317"/>
        <end position="329"/>
    </location>
</feature>
<reference evidence="3" key="1">
    <citation type="journal article" date="2020" name="Fungal Divers.">
        <title>Resolving the Mortierellaceae phylogeny through synthesis of multi-gene phylogenetics and phylogenomics.</title>
        <authorList>
            <person name="Vandepol N."/>
            <person name="Liber J."/>
            <person name="Desiro A."/>
            <person name="Na H."/>
            <person name="Kennedy M."/>
            <person name="Barry K."/>
            <person name="Grigoriev I.V."/>
            <person name="Miller A.N."/>
            <person name="O'Donnell K."/>
            <person name="Stajich J.E."/>
            <person name="Bonito G."/>
        </authorList>
    </citation>
    <scope>NUCLEOTIDE SEQUENCE</scope>
    <source>
        <strain evidence="3">REB-010B</strain>
    </source>
</reference>
<sequence>MNLSPTSRTLFLAQIGTFFSGIIVIVCCCLYLSAYPKSPHPGSVSAITCATLAFAFISTFITFFLIIRQKSGRSINAIIEGCWIGLAIIVWVLAAVGGIAKPANDMAQNISCKVLPNGKDTDDTNYIRACQSAFASTAFCIVSALFFIATAVILIIFSFQRAARDRMAAKVQVGGHYPLGPSPSMYRRAEAAGENPTGEPKEEGTMSPSTDAAVAVAPGTSVLAPASTTGAWGNFSNNVYQDPVITQPAAAATPAMASASPYSNAYPSNNVPQASYASSPYDNSVYGQHSQQPSAMSNLSTGYDHQQHPQHPNAYTQPSYPLQQQQPYSGMGTLNTNSPYGNQYNNGQTTPVMSMPRPEHF</sequence>
<name>A0A9P6RKT6_9FUNG</name>
<keyword evidence="2" id="KW-1133">Transmembrane helix</keyword>
<feature type="region of interest" description="Disordered" evidence="1">
    <location>
        <begin position="182"/>
        <end position="208"/>
    </location>
</feature>
<dbReference type="EMBL" id="JAAAIP010000323">
    <property type="protein sequence ID" value="KAG0319463.1"/>
    <property type="molecule type" value="Genomic_DNA"/>
</dbReference>
<feature type="transmembrane region" description="Helical" evidence="2">
    <location>
        <begin position="133"/>
        <end position="157"/>
    </location>
</feature>
<feature type="compositionally biased region" description="Polar residues" evidence="1">
    <location>
        <begin position="279"/>
        <end position="316"/>
    </location>
</feature>
<keyword evidence="2" id="KW-0812">Transmembrane</keyword>
<keyword evidence="2" id="KW-0472">Membrane</keyword>
<protein>
    <recommendedName>
        <fullName evidence="5">MARVEL domain-containing protein</fullName>
    </recommendedName>
</protein>
<feature type="compositionally biased region" description="Polar residues" evidence="1">
    <location>
        <begin position="332"/>
        <end position="352"/>
    </location>
</feature>
<dbReference type="OrthoDB" id="2396415at2759"/>
<feature type="transmembrane region" description="Helical" evidence="2">
    <location>
        <begin position="78"/>
        <end position="100"/>
    </location>
</feature>
<evidence type="ECO:0000313" key="4">
    <source>
        <dbReference type="Proteomes" id="UP000738325"/>
    </source>
</evidence>
<feature type="region of interest" description="Disordered" evidence="1">
    <location>
        <begin position="279"/>
        <end position="361"/>
    </location>
</feature>
<dbReference type="AlphaFoldDB" id="A0A9P6RKT6"/>
<evidence type="ECO:0008006" key="5">
    <source>
        <dbReference type="Google" id="ProtNLM"/>
    </source>
</evidence>